<dbReference type="OrthoDB" id="787137at2759"/>
<feature type="compositionally biased region" description="Polar residues" evidence="15">
    <location>
        <begin position="7"/>
        <end position="22"/>
    </location>
</feature>
<evidence type="ECO:0000256" key="8">
    <source>
        <dbReference type="ARBA" id="ARBA00022990"/>
    </source>
</evidence>
<dbReference type="InterPro" id="IPR025995">
    <property type="entry name" value="Tudor-knot"/>
</dbReference>
<evidence type="ECO:0000256" key="3">
    <source>
        <dbReference type="ARBA" id="ARBA00013184"/>
    </source>
</evidence>
<evidence type="ECO:0000256" key="9">
    <source>
        <dbReference type="ARBA" id="ARBA00023015"/>
    </source>
</evidence>
<dbReference type="GO" id="GO:0045935">
    <property type="term" value="P:positive regulation of nucleobase-containing compound metabolic process"/>
    <property type="evidence" value="ECO:0007669"/>
    <property type="project" value="UniProtKB-ARBA"/>
</dbReference>
<keyword evidence="5" id="KW-0479">Metal-binding</keyword>
<evidence type="ECO:0000256" key="7">
    <source>
        <dbReference type="ARBA" id="ARBA00022833"/>
    </source>
</evidence>
<dbReference type="SUPFAM" id="SSF54160">
    <property type="entry name" value="Chromo domain-like"/>
    <property type="match status" value="1"/>
</dbReference>
<dbReference type="GO" id="GO:0006355">
    <property type="term" value="P:regulation of DNA-templated transcription"/>
    <property type="evidence" value="ECO:0007669"/>
    <property type="project" value="InterPro"/>
</dbReference>
<evidence type="ECO:0000256" key="12">
    <source>
        <dbReference type="ARBA" id="ARBA00048940"/>
    </source>
</evidence>
<dbReference type="AlphaFoldDB" id="A0A553N3D5"/>
<keyword evidence="6" id="KW-0863">Zinc-finger</keyword>
<dbReference type="InterPro" id="IPR050603">
    <property type="entry name" value="MYST_HAT"/>
</dbReference>
<evidence type="ECO:0000256" key="10">
    <source>
        <dbReference type="ARBA" id="ARBA00023163"/>
    </source>
</evidence>
<comment type="caution">
    <text evidence="17">The sequence shown here is derived from an EMBL/GenBank/DDBJ whole genome shotgun (WGS) entry which is preliminary data.</text>
</comment>
<dbReference type="Gene3D" id="2.30.30.140">
    <property type="match status" value="1"/>
</dbReference>
<evidence type="ECO:0000256" key="15">
    <source>
        <dbReference type="SAM" id="MobiDB-lite"/>
    </source>
</evidence>
<comment type="catalytic activity">
    <reaction evidence="12">
        <text>L-lysyl-[histone] + acetyl-CoA = N(6)-acetyl-L-lysyl-[histone] + CoA + H(+)</text>
        <dbReference type="Rhea" id="RHEA:21992"/>
        <dbReference type="Rhea" id="RHEA-COMP:9845"/>
        <dbReference type="Rhea" id="RHEA-COMP:11338"/>
        <dbReference type="ChEBI" id="CHEBI:15378"/>
        <dbReference type="ChEBI" id="CHEBI:29969"/>
        <dbReference type="ChEBI" id="CHEBI:57287"/>
        <dbReference type="ChEBI" id="CHEBI:57288"/>
        <dbReference type="ChEBI" id="CHEBI:61930"/>
        <dbReference type="EC" id="2.3.1.48"/>
    </reaction>
    <physiologicalReaction direction="left-to-right" evidence="12">
        <dbReference type="Rhea" id="RHEA:21993"/>
    </physiologicalReaction>
</comment>
<evidence type="ECO:0000313" key="17">
    <source>
        <dbReference type="EMBL" id="TRY59934.1"/>
    </source>
</evidence>
<dbReference type="Pfam" id="PF17772">
    <property type="entry name" value="zf-MYST"/>
    <property type="match status" value="1"/>
</dbReference>
<dbReference type="Pfam" id="PF01853">
    <property type="entry name" value="MOZ_SAS"/>
    <property type="match status" value="1"/>
</dbReference>
<evidence type="ECO:0000256" key="14">
    <source>
        <dbReference type="RuleBase" id="RU361211"/>
    </source>
</evidence>
<evidence type="ECO:0000256" key="5">
    <source>
        <dbReference type="ARBA" id="ARBA00022723"/>
    </source>
</evidence>
<name>A0A553N3D5_9TELE</name>
<sequence length="475" mass="54210">MSGVAMSMSNNRHTNINNSYENCGSEERMDVEIDTGHAGTDRGGLITRTRAPCSSNGSGGEDDEMEAADRERQATASSTPRPGDGVLLGGREQEVSVEIGGTYLCQRADKSWHSAEVIQSRLNEQEGREEFYVHYVGFNRRLDEWVGKARLALTKTVKDAVRKSVEEGGGGELVDQPERKITRNQKRKHDEINHVQKTYAEMDPTTAALEKEHEAITKVKYVDKIQIGNFEIDAWYFSPFPEDYGKQPKLWICEYCLKYMKYEKTFKYHLSQCQWRQPPGKEIYRKNNISVYEVDGKDHKIYCQNLCLLAKLFLDHKTLYFDVEPFIFYILTEVNKQGAHIVGYFSKEKESPDGNNVACILTLPPYQRRGYGKFLIAFSYELSKLESTVGSPEKPLSDLGNQMTSITQSDIISTLQSLNMVKYWKGQHVICVTPKLVEEHLKSAQYKKPPITGNMDTHCLKWAPPKHKQAKFSKK</sequence>
<feature type="region of interest" description="Disordered" evidence="15">
    <location>
        <begin position="37"/>
        <end position="88"/>
    </location>
</feature>
<evidence type="ECO:0000259" key="16">
    <source>
        <dbReference type="PROSITE" id="PS51726"/>
    </source>
</evidence>
<dbReference type="Gene3D" id="3.40.630.30">
    <property type="match status" value="1"/>
</dbReference>
<keyword evidence="7" id="KW-0862">Zinc</keyword>
<dbReference type="EC" id="2.3.1.48" evidence="3 14"/>
<comment type="catalytic activity">
    <reaction evidence="11">
        <text>L-lysyl-[protein] + acetyl-CoA = N(6)-acetyl-L-lysyl-[protein] + CoA + H(+)</text>
        <dbReference type="Rhea" id="RHEA:45948"/>
        <dbReference type="Rhea" id="RHEA-COMP:9752"/>
        <dbReference type="Rhea" id="RHEA-COMP:10731"/>
        <dbReference type="ChEBI" id="CHEBI:15378"/>
        <dbReference type="ChEBI" id="CHEBI:29969"/>
        <dbReference type="ChEBI" id="CHEBI:57287"/>
        <dbReference type="ChEBI" id="CHEBI:57288"/>
        <dbReference type="ChEBI" id="CHEBI:61930"/>
    </reaction>
    <physiologicalReaction direction="left-to-right" evidence="11">
        <dbReference type="Rhea" id="RHEA:45949"/>
    </physiologicalReaction>
</comment>
<dbReference type="GO" id="GO:0005634">
    <property type="term" value="C:nucleus"/>
    <property type="evidence" value="ECO:0007669"/>
    <property type="project" value="UniProtKB-SubCell"/>
</dbReference>
<proteinExistence type="inferred from homology"/>
<dbReference type="GO" id="GO:0035267">
    <property type="term" value="C:NuA4 histone acetyltransferase complex"/>
    <property type="evidence" value="ECO:0007669"/>
    <property type="project" value="TreeGrafter"/>
</dbReference>
<feature type="domain" description="MYST-type HAT" evidence="16">
    <location>
        <begin position="217"/>
        <end position="464"/>
    </location>
</feature>
<dbReference type="InterPro" id="IPR000953">
    <property type="entry name" value="Chromo/chromo_shadow_dom"/>
</dbReference>
<dbReference type="Proteomes" id="UP000316079">
    <property type="component" value="Unassembled WGS sequence"/>
</dbReference>
<dbReference type="Gene3D" id="3.30.60.60">
    <property type="entry name" value="N-acetyl transferase-like"/>
    <property type="match status" value="1"/>
</dbReference>
<dbReference type="InterPro" id="IPR002717">
    <property type="entry name" value="HAT_MYST-type"/>
</dbReference>
<dbReference type="EMBL" id="SRMA01027095">
    <property type="protein sequence ID" value="TRY59934.1"/>
    <property type="molecule type" value="Genomic_DNA"/>
</dbReference>
<accession>A0A553N3D5</accession>
<dbReference type="InterPro" id="IPR016197">
    <property type="entry name" value="Chromo-like_dom_sf"/>
</dbReference>
<reference evidence="17 18" key="1">
    <citation type="journal article" date="2019" name="Sci. Data">
        <title>Hybrid genome assembly and annotation of Danionella translucida.</title>
        <authorList>
            <person name="Kadobianskyi M."/>
            <person name="Schulze L."/>
            <person name="Schuelke M."/>
            <person name="Judkewitz B."/>
        </authorList>
    </citation>
    <scope>NUCLEOTIDE SEQUENCE [LARGE SCALE GENOMIC DNA]</scope>
    <source>
        <strain evidence="17 18">Bolton</strain>
    </source>
</reference>
<dbReference type="FunFam" id="3.30.60.60:FF:000001">
    <property type="entry name" value="Histone acetyltransferase"/>
    <property type="match status" value="1"/>
</dbReference>
<keyword evidence="10" id="KW-0804">Transcription</keyword>
<comment type="catalytic activity">
    <reaction evidence="14">
        <text>L-lysyl-[protein] + acetyl-CoA = N(6)-acetyl-L-lysyl-[protein] + CoA + H(+)</text>
        <dbReference type="Rhea" id="RHEA:45948"/>
        <dbReference type="Rhea" id="RHEA-COMP:9752"/>
        <dbReference type="Rhea" id="RHEA-COMP:10731"/>
        <dbReference type="ChEBI" id="CHEBI:15378"/>
        <dbReference type="ChEBI" id="CHEBI:29969"/>
        <dbReference type="ChEBI" id="CHEBI:57287"/>
        <dbReference type="ChEBI" id="CHEBI:57288"/>
        <dbReference type="ChEBI" id="CHEBI:61930"/>
        <dbReference type="EC" id="2.3.1.48"/>
    </reaction>
</comment>
<dbReference type="STRING" id="623744.A0A553N3D5"/>
<keyword evidence="8" id="KW-0007">Acetylation</keyword>
<dbReference type="Pfam" id="PF11717">
    <property type="entry name" value="Tudor-knot"/>
    <property type="match status" value="1"/>
</dbReference>
<organism evidence="17 18">
    <name type="scientific">Danionella cerebrum</name>
    <dbReference type="NCBI Taxonomy" id="2873325"/>
    <lineage>
        <taxon>Eukaryota</taxon>
        <taxon>Metazoa</taxon>
        <taxon>Chordata</taxon>
        <taxon>Craniata</taxon>
        <taxon>Vertebrata</taxon>
        <taxon>Euteleostomi</taxon>
        <taxon>Actinopterygii</taxon>
        <taxon>Neopterygii</taxon>
        <taxon>Teleostei</taxon>
        <taxon>Ostariophysi</taxon>
        <taxon>Cypriniformes</taxon>
        <taxon>Danionidae</taxon>
        <taxon>Danioninae</taxon>
        <taxon>Danionella</taxon>
    </lineage>
</organism>
<dbReference type="SMART" id="SM00298">
    <property type="entry name" value="CHROMO"/>
    <property type="match status" value="1"/>
</dbReference>
<keyword evidence="18" id="KW-1185">Reference proteome</keyword>
<dbReference type="GO" id="GO:0044545">
    <property type="term" value="C:NSL complex"/>
    <property type="evidence" value="ECO:0007669"/>
    <property type="project" value="TreeGrafter"/>
</dbReference>
<dbReference type="GO" id="GO:0046972">
    <property type="term" value="F:histone H4K16 acetyltransferase activity"/>
    <property type="evidence" value="ECO:0007669"/>
    <property type="project" value="TreeGrafter"/>
</dbReference>
<evidence type="ECO:0000256" key="2">
    <source>
        <dbReference type="ARBA" id="ARBA00010107"/>
    </source>
</evidence>
<dbReference type="InterPro" id="IPR040706">
    <property type="entry name" value="Zf-MYST"/>
</dbReference>
<keyword evidence="4" id="KW-0808">Transferase</keyword>
<evidence type="ECO:0000256" key="4">
    <source>
        <dbReference type="ARBA" id="ARBA00022679"/>
    </source>
</evidence>
<comment type="similarity">
    <text evidence="2 14">Belongs to the MYST (SAS/MOZ) family.</text>
</comment>
<dbReference type="FunFam" id="3.40.630.30:FF:000002">
    <property type="entry name" value="Histone acetyltransferase"/>
    <property type="match status" value="1"/>
</dbReference>
<dbReference type="SUPFAM" id="SSF55729">
    <property type="entry name" value="Acyl-CoA N-acyltransferases (Nat)"/>
    <property type="match status" value="1"/>
</dbReference>
<dbReference type="GO" id="GO:0008270">
    <property type="term" value="F:zinc ion binding"/>
    <property type="evidence" value="ECO:0007669"/>
    <property type="project" value="UniProtKB-KW"/>
</dbReference>
<dbReference type="InterPro" id="IPR016181">
    <property type="entry name" value="Acyl_CoA_acyltransferase"/>
</dbReference>
<feature type="region of interest" description="Disordered" evidence="15">
    <location>
        <begin position="1"/>
        <end position="22"/>
    </location>
</feature>
<dbReference type="CDD" id="cd04301">
    <property type="entry name" value="NAT_SF"/>
    <property type="match status" value="1"/>
</dbReference>
<dbReference type="PANTHER" id="PTHR10615:SF82">
    <property type="entry name" value="HISTONE ACETYLTRANSFERASE KAT8"/>
    <property type="match status" value="1"/>
</dbReference>
<evidence type="ECO:0000256" key="13">
    <source>
        <dbReference type="PIRSR" id="PIRSR602717-51"/>
    </source>
</evidence>
<evidence type="ECO:0000256" key="11">
    <source>
        <dbReference type="ARBA" id="ARBA00047787"/>
    </source>
</evidence>
<keyword evidence="9" id="KW-0805">Transcription regulation</keyword>
<dbReference type="GO" id="GO:0072487">
    <property type="term" value="C:MSL complex"/>
    <property type="evidence" value="ECO:0007669"/>
    <property type="project" value="TreeGrafter"/>
</dbReference>
<dbReference type="PANTHER" id="PTHR10615">
    <property type="entry name" value="HISTONE ACETYLTRANSFERASE"/>
    <property type="match status" value="1"/>
</dbReference>
<evidence type="ECO:0000313" key="18">
    <source>
        <dbReference type="Proteomes" id="UP000316079"/>
    </source>
</evidence>
<dbReference type="FunFam" id="2.30.30.140:FF:000039">
    <property type="entry name" value="Histone acetyltransferase"/>
    <property type="match status" value="1"/>
</dbReference>
<keyword evidence="14" id="KW-0539">Nucleus</keyword>
<dbReference type="PROSITE" id="PS51726">
    <property type="entry name" value="MYST_HAT"/>
    <property type="match status" value="1"/>
</dbReference>
<evidence type="ECO:0000256" key="1">
    <source>
        <dbReference type="ARBA" id="ARBA00004123"/>
    </source>
</evidence>
<gene>
    <name evidence="17" type="ORF">DNTS_017600</name>
</gene>
<comment type="subcellular location">
    <subcellularLocation>
        <location evidence="1 14">Nucleus</location>
    </subcellularLocation>
</comment>
<protein>
    <recommendedName>
        <fullName evidence="3 14">Histone acetyltransferase</fullName>
        <ecNumber evidence="3 14">2.3.1.48</ecNumber>
    </recommendedName>
</protein>
<evidence type="ECO:0000256" key="6">
    <source>
        <dbReference type="ARBA" id="ARBA00022771"/>
    </source>
</evidence>
<dbReference type="GO" id="GO:0010557">
    <property type="term" value="P:positive regulation of macromolecule biosynthetic process"/>
    <property type="evidence" value="ECO:0007669"/>
    <property type="project" value="UniProtKB-ARBA"/>
</dbReference>
<feature type="active site" description="Proton donor/acceptor" evidence="13">
    <location>
        <position position="393"/>
    </location>
</feature>